<dbReference type="OrthoDB" id="115435at2759"/>
<evidence type="ECO:0000256" key="1">
    <source>
        <dbReference type="SAM" id="MobiDB-lite"/>
    </source>
</evidence>
<proteinExistence type="predicted"/>
<gene>
    <name evidence="2" type="ORF">g.17034</name>
</gene>
<protein>
    <recommendedName>
        <fullName evidence="3">Retrotransposon gag domain-containing protein</fullName>
    </recommendedName>
</protein>
<evidence type="ECO:0000313" key="2">
    <source>
        <dbReference type="EMBL" id="JAT89105.1"/>
    </source>
</evidence>
<feature type="non-terminal residue" evidence="2">
    <location>
        <position position="121"/>
    </location>
</feature>
<name>A0A1E1WQ05_PECGO</name>
<dbReference type="EMBL" id="GDQN01001949">
    <property type="protein sequence ID" value="JAT89105.1"/>
    <property type="molecule type" value="Transcribed_RNA"/>
</dbReference>
<reference evidence="2" key="1">
    <citation type="submission" date="2015-09" db="EMBL/GenBank/DDBJ databases">
        <title>De novo assembly of Pectinophora gossypiella (Pink Bollworm) gut transcriptome.</title>
        <authorList>
            <person name="Tassone E.E."/>
        </authorList>
    </citation>
    <scope>NUCLEOTIDE SEQUENCE</scope>
</reference>
<sequence length="121" mass="14185">SVLYNWSEWKIKLIDSFPTRVNYSDLLTEMLNKRARFGESLEMYYYSKVNFLNRCEIFGKKAVDCIVSGIDDRSIRLGAQAAQFTEPEQVLTFFKTIKVGQNKESELRTRDRDKISKNQVD</sequence>
<dbReference type="AlphaFoldDB" id="A0A1E1WQ05"/>
<accession>A0A1E1WQ05</accession>
<organism evidence="2">
    <name type="scientific">Pectinophora gossypiella</name>
    <name type="common">Cotton pink bollworm</name>
    <name type="synonym">Depressaria gossypiella</name>
    <dbReference type="NCBI Taxonomy" id="13191"/>
    <lineage>
        <taxon>Eukaryota</taxon>
        <taxon>Metazoa</taxon>
        <taxon>Ecdysozoa</taxon>
        <taxon>Arthropoda</taxon>
        <taxon>Hexapoda</taxon>
        <taxon>Insecta</taxon>
        <taxon>Pterygota</taxon>
        <taxon>Neoptera</taxon>
        <taxon>Endopterygota</taxon>
        <taxon>Lepidoptera</taxon>
        <taxon>Glossata</taxon>
        <taxon>Ditrysia</taxon>
        <taxon>Gelechioidea</taxon>
        <taxon>Gelechiidae</taxon>
        <taxon>Apatetrinae</taxon>
        <taxon>Pectinophora</taxon>
    </lineage>
</organism>
<evidence type="ECO:0008006" key="3">
    <source>
        <dbReference type="Google" id="ProtNLM"/>
    </source>
</evidence>
<feature type="region of interest" description="Disordered" evidence="1">
    <location>
        <begin position="101"/>
        <end position="121"/>
    </location>
</feature>
<feature type="non-terminal residue" evidence="2">
    <location>
        <position position="1"/>
    </location>
</feature>